<evidence type="ECO:0000313" key="1">
    <source>
        <dbReference type="EMBL" id="KAJ8687993.1"/>
    </source>
</evidence>
<gene>
    <name evidence="1" type="ORF">QAD02_023788</name>
</gene>
<accession>A0ACC2PXY4</accession>
<evidence type="ECO:0000313" key="2">
    <source>
        <dbReference type="Proteomes" id="UP001239111"/>
    </source>
</evidence>
<proteinExistence type="predicted"/>
<name>A0ACC2PXY4_9HYME</name>
<keyword evidence="2" id="KW-1185">Reference proteome</keyword>
<reference evidence="1" key="1">
    <citation type="submission" date="2023-04" db="EMBL/GenBank/DDBJ databases">
        <title>A chromosome-level genome assembly of the parasitoid wasp Eretmocerus hayati.</title>
        <authorList>
            <person name="Zhong Y."/>
            <person name="Liu S."/>
            <person name="Liu Y."/>
        </authorList>
    </citation>
    <scope>NUCLEOTIDE SEQUENCE</scope>
    <source>
        <strain evidence="1">ZJU_SS_LIU_2023</strain>
    </source>
</reference>
<sequence>MRLFGFLMLFSGIFLTACDGIFIDFFNALAYDICGLLCGCSIVEDPGATPNGGNSTNPKPPELASSTTELPIPNSPRLNKTNQPDSADQNFQNSAQNDKNVILGSLQEFSSNISKKIGELENRVDLRLNAISNNITNATGRLSNLENNLNEDRKTAVSTILQDLNKRLEKLETNSTSPVPVAPSSSSVSPKS</sequence>
<organism evidence="1 2">
    <name type="scientific">Eretmocerus hayati</name>
    <dbReference type="NCBI Taxonomy" id="131215"/>
    <lineage>
        <taxon>Eukaryota</taxon>
        <taxon>Metazoa</taxon>
        <taxon>Ecdysozoa</taxon>
        <taxon>Arthropoda</taxon>
        <taxon>Hexapoda</taxon>
        <taxon>Insecta</taxon>
        <taxon>Pterygota</taxon>
        <taxon>Neoptera</taxon>
        <taxon>Endopterygota</taxon>
        <taxon>Hymenoptera</taxon>
        <taxon>Apocrita</taxon>
        <taxon>Proctotrupomorpha</taxon>
        <taxon>Chalcidoidea</taxon>
        <taxon>Aphelinidae</taxon>
        <taxon>Aphelininae</taxon>
        <taxon>Eretmocerus</taxon>
    </lineage>
</organism>
<protein>
    <submittedName>
        <fullName evidence="1">Uncharacterized protein</fullName>
    </submittedName>
</protein>
<comment type="caution">
    <text evidence="1">The sequence shown here is derived from an EMBL/GenBank/DDBJ whole genome shotgun (WGS) entry which is preliminary data.</text>
</comment>
<dbReference type="Proteomes" id="UP001239111">
    <property type="component" value="Chromosome 1"/>
</dbReference>
<dbReference type="EMBL" id="CM056741">
    <property type="protein sequence ID" value="KAJ8687993.1"/>
    <property type="molecule type" value="Genomic_DNA"/>
</dbReference>